<evidence type="ECO:0000256" key="2">
    <source>
        <dbReference type="SAM" id="MobiDB-lite"/>
    </source>
</evidence>
<proteinExistence type="predicted"/>
<comment type="caution">
    <text evidence="4">The sequence shown here is derived from an EMBL/GenBank/DDBJ whole genome shotgun (WGS) entry which is preliminary data.</text>
</comment>
<keyword evidence="3" id="KW-1133">Transmembrane helix</keyword>
<evidence type="ECO:0000313" key="4">
    <source>
        <dbReference type="EMBL" id="TLS53489.1"/>
    </source>
</evidence>
<dbReference type="Gene3D" id="2.40.10.10">
    <property type="entry name" value="Trypsin-like serine proteases"/>
    <property type="match status" value="2"/>
</dbReference>
<evidence type="ECO:0000256" key="3">
    <source>
        <dbReference type="SAM" id="Phobius"/>
    </source>
</evidence>
<feature type="compositionally biased region" description="Basic and acidic residues" evidence="2">
    <location>
        <begin position="20"/>
        <end position="35"/>
    </location>
</feature>
<dbReference type="InterPro" id="IPR043504">
    <property type="entry name" value="Peptidase_S1_PA_chymotrypsin"/>
</dbReference>
<keyword evidence="1" id="KW-0645">Protease</keyword>
<accession>A0A5R9GED0</accession>
<evidence type="ECO:0000313" key="5">
    <source>
        <dbReference type="Proteomes" id="UP000309676"/>
    </source>
</evidence>
<dbReference type="GO" id="GO:0006508">
    <property type="term" value="P:proteolysis"/>
    <property type="evidence" value="ECO:0007669"/>
    <property type="project" value="InterPro"/>
</dbReference>
<protein>
    <submittedName>
        <fullName evidence="4">Trypsin-like peptidase domain-containing protein</fullName>
    </submittedName>
</protein>
<keyword evidence="1" id="KW-0378">Hydrolase</keyword>
<dbReference type="PRINTS" id="PR00834">
    <property type="entry name" value="PROTEASES2C"/>
</dbReference>
<name>A0A5R9GED0_9BACL</name>
<dbReference type="InterPro" id="IPR009003">
    <property type="entry name" value="Peptidase_S1_PA"/>
</dbReference>
<gene>
    <name evidence="4" type="ORF">FE782_04250</name>
</gene>
<evidence type="ECO:0000256" key="1">
    <source>
        <dbReference type="ARBA" id="ARBA00022825"/>
    </source>
</evidence>
<sequence>MVEKVREATDRAHFRRGRRRLAEQEKKEDVERDKVPTDFTGYKDREYGRDFTEEELTDLFKAADEEGEAPPPFFRSPRFQKIIAGVLALMVCAQVMALVPQVFSLAAVRFLTVSAQLSQSAEIQEYKESVVVIRSGGSKGTGFFVSEDGLVVTNRHVVDESKTPLVHLSDGSVYQGRVLWSDDEVDLALVDIDAEGVPALPLAATYDGAEDVPVYIIGNPLFFNGIANEGVTRGLLPDRDPPMLAIDAPVYRGNSGSPVITEEGEVIGVVYATSSMERDGKKLRIGLAVPIDWVHRRMAEPPAP</sequence>
<dbReference type="Pfam" id="PF13365">
    <property type="entry name" value="Trypsin_2"/>
    <property type="match status" value="1"/>
</dbReference>
<feature type="compositionally biased region" description="Basic and acidic residues" evidence="2">
    <location>
        <begin position="1"/>
        <end position="12"/>
    </location>
</feature>
<dbReference type="PANTHER" id="PTHR43019:SF23">
    <property type="entry name" value="PROTEASE DO-LIKE 5, CHLOROPLASTIC"/>
    <property type="match status" value="1"/>
</dbReference>
<dbReference type="GO" id="GO:0004252">
    <property type="term" value="F:serine-type endopeptidase activity"/>
    <property type="evidence" value="ECO:0007669"/>
    <property type="project" value="InterPro"/>
</dbReference>
<dbReference type="EMBL" id="VCIW01000002">
    <property type="protein sequence ID" value="TLS53489.1"/>
    <property type="molecule type" value="Genomic_DNA"/>
</dbReference>
<feature type="transmembrane region" description="Helical" evidence="3">
    <location>
        <begin position="82"/>
        <end position="103"/>
    </location>
</feature>
<organism evidence="4 5">
    <name type="scientific">Paenibacillus antri</name>
    <dbReference type="NCBI Taxonomy" id="2582848"/>
    <lineage>
        <taxon>Bacteria</taxon>
        <taxon>Bacillati</taxon>
        <taxon>Bacillota</taxon>
        <taxon>Bacilli</taxon>
        <taxon>Bacillales</taxon>
        <taxon>Paenibacillaceae</taxon>
        <taxon>Paenibacillus</taxon>
    </lineage>
</organism>
<keyword evidence="1" id="KW-0720">Serine protease</keyword>
<dbReference type="PANTHER" id="PTHR43019">
    <property type="entry name" value="SERINE ENDOPROTEASE DEGS"/>
    <property type="match status" value="1"/>
</dbReference>
<dbReference type="InterPro" id="IPR001940">
    <property type="entry name" value="Peptidase_S1C"/>
</dbReference>
<keyword evidence="3" id="KW-0812">Transmembrane</keyword>
<reference evidence="4 5" key="1">
    <citation type="submission" date="2019-05" db="EMBL/GenBank/DDBJ databases">
        <authorList>
            <person name="Narsing Rao M.P."/>
            <person name="Li W.J."/>
        </authorList>
    </citation>
    <scope>NUCLEOTIDE SEQUENCE [LARGE SCALE GENOMIC DNA]</scope>
    <source>
        <strain evidence="4 5">SYSU_K30003</strain>
    </source>
</reference>
<keyword evidence="5" id="KW-1185">Reference proteome</keyword>
<dbReference type="SUPFAM" id="SSF50494">
    <property type="entry name" value="Trypsin-like serine proteases"/>
    <property type="match status" value="1"/>
</dbReference>
<feature type="region of interest" description="Disordered" evidence="2">
    <location>
        <begin position="1"/>
        <end position="35"/>
    </location>
</feature>
<dbReference type="Proteomes" id="UP000309676">
    <property type="component" value="Unassembled WGS sequence"/>
</dbReference>
<keyword evidence="3" id="KW-0472">Membrane</keyword>
<dbReference type="AlphaFoldDB" id="A0A5R9GED0"/>